<keyword evidence="2" id="KW-1185">Reference proteome</keyword>
<sequence length="118" mass="13132">MGLDFPWPISTLEFIRNLGLILQLCEVFTCKNLEGFLCEFFGRSSNFGGGEFPISGHLLIVSYGGEGRRRIHKIRPNVIHNDWGSLDIYLGMRVKDGRGQANGEGFGIFARPDLSIGN</sequence>
<accession>A0ABS8TEW9</accession>
<gene>
    <name evidence="1" type="ORF">HAX54_008528</name>
</gene>
<organism evidence="1 2">
    <name type="scientific">Datura stramonium</name>
    <name type="common">Jimsonweed</name>
    <name type="synonym">Common thornapple</name>
    <dbReference type="NCBI Taxonomy" id="4076"/>
    <lineage>
        <taxon>Eukaryota</taxon>
        <taxon>Viridiplantae</taxon>
        <taxon>Streptophyta</taxon>
        <taxon>Embryophyta</taxon>
        <taxon>Tracheophyta</taxon>
        <taxon>Spermatophyta</taxon>
        <taxon>Magnoliopsida</taxon>
        <taxon>eudicotyledons</taxon>
        <taxon>Gunneridae</taxon>
        <taxon>Pentapetalae</taxon>
        <taxon>asterids</taxon>
        <taxon>lamiids</taxon>
        <taxon>Solanales</taxon>
        <taxon>Solanaceae</taxon>
        <taxon>Solanoideae</taxon>
        <taxon>Datureae</taxon>
        <taxon>Datura</taxon>
    </lineage>
</organism>
<evidence type="ECO:0000313" key="2">
    <source>
        <dbReference type="Proteomes" id="UP000823775"/>
    </source>
</evidence>
<proteinExistence type="predicted"/>
<comment type="caution">
    <text evidence="1">The sequence shown here is derived from an EMBL/GenBank/DDBJ whole genome shotgun (WGS) entry which is preliminary data.</text>
</comment>
<reference evidence="1 2" key="1">
    <citation type="journal article" date="2021" name="BMC Genomics">
        <title>Datura genome reveals duplications of psychoactive alkaloid biosynthetic genes and high mutation rate following tissue culture.</title>
        <authorList>
            <person name="Rajewski A."/>
            <person name="Carter-House D."/>
            <person name="Stajich J."/>
            <person name="Litt A."/>
        </authorList>
    </citation>
    <scope>NUCLEOTIDE SEQUENCE [LARGE SCALE GENOMIC DNA]</scope>
    <source>
        <strain evidence="1">AR-01</strain>
    </source>
</reference>
<protein>
    <submittedName>
        <fullName evidence="1">Uncharacterized protein</fullName>
    </submittedName>
</protein>
<evidence type="ECO:0000313" key="1">
    <source>
        <dbReference type="EMBL" id="MCD7469474.1"/>
    </source>
</evidence>
<name>A0ABS8TEW9_DATST</name>
<dbReference type="Proteomes" id="UP000823775">
    <property type="component" value="Unassembled WGS sequence"/>
</dbReference>
<dbReference type="EMBL" id="JACEIK010001448">
    <property type="protein sequence ID" value="MCD7469474.1"/>
    <property type="molecule type" value="Genomic_DNA"/>
</dbReference>